<dbReference type="AlphaFoldDB" id="A0A653B374"/>
<protein>
    <submittedName>
        <fullName evidence="1">Uncharacterized protein</fullName>
    </submittedName>
</protein>
<sequence>MQNCQLDDSFFSRGPLIFRNFPSLLLVNSAELADAPSLGATVHGANVNKRTKNRRITCCYFLSMLASRYQKQHLISIDLISRPPSP</sequence>
<accession>A0A653B374</accession>
<organism evidence="1">
    <name type="scientific">Ectopseudomonas oleovorans</name>
    <name type="common">Pseudomonas oleovorans</name>
    <dbReference type="NCBI Taxonomy" id="301"/>
    <lineage>
        <taxon>Bacteria</taxon>
        <taxon>Pseudomonadati</taxon>
        <taxon>Pseudomonadota</taxon>
        <taxon>Gammaproteobacteria</taxon>
        <taxon>Pseudomonadales</taxon>
        <taxon>Pseudomonadaceae</taxon>
        <taxon>Ectopseudomonas</taxon>
    </lineage>
</organism>
<evidence type="ECO:0000313" key="1">
    <source>
        <dbReference type="EMBL" id="VDN63128.1"/>
    </source>
</evidence>
<gene>
    <name evidence="1" type="ORF">POT9AD_2148</name>
</gene>
<proteinExistence type="predicted"/>
<name>A0A653B374_ECTOL</name>
<reference evidence="1" key="1">
    <citation type="submission" date="2018-11" db="EMBL/GenBank/DDBJ databases">
        <authorList>
            <consortium name="Genoscope - CEA"/>
            <person name="William W."/>
        </authorList>
    </citation>
    <scope>NUCLEOTIDE SEQUENCE [LARGE SCALE GENOMIC DNA]</scope>
    <source>
        <strain evidence="1">T9AD</strain>
    </source>
</reference>
<dbReference type="EMBL" id="LR130779">
    <property type="protein sequence ID" value="VDN63128.1"/>
    <property type="molecule type" value="Genomic_DNA"/>
</dbReference>